<feature type="transmembrane region" description="Helical" evidence="1">
    <location>
        <begin position="91"/>
        <end position="113"/>
    </location>
</feature>
<dbReference type="AlphaFoldDB" id="A0A9X0YWF9"/>
<organism evidence="2 3">
    <name type="scientific">Oceanobacillus polygoni</name>
    <dbReference type="NCBI Taxonomy" id="1235259"/>
    <lineage>
        <taxon>Bacteria</taxon>
        <taxon>Bacillati</taxon>
        <taxon>Bacillota</taxon>
        <taxon>Bacilli</taxon>
        <taxon>Bacillales</taxon>
        <taxon>Bacillaceae</taxon>
        <taxon>Oceanobacillus</taxon>
    </lineage>
</organism>
<dbReference type="Proteomes" id="UP001138793">
    <property type="component" value="Unassembled WGS sequence"/>
</dbReference>
<evidence type="ECO:0000256" key="1">
    <source>
        <dbReference type="SAM" id="Phobius"/>
    </source>
</evidence>
<keyword evidence="3" id="KW-1185">Reference proteome</keyword>
<gene>
    <name evidence="2" type="ORF">J2Z64_004435</name>
</gene>
<sequence length="119" mass="13860">MDRRQVADGIRRYKAENSASKIIFLESILLAAFIGFRFESFGYFILAMIVLYFIVRFRVFAWIVTIGFSICWAIIGISLGFMFGFGANVEYLPYILAIIFCIEFFMFSLRFHLLGYGIR</sequence>
<feature type="transmembrane region" description="Helical" evidence="1">
    <location>
        <begin position="28"/>
        <end position="53"/>
    </location>
</feature>
<name>A0A9X0YWF9_9BACI</name>
<keyword evidence="1" id="KW-1133">Transmembrane helix</keyword>
<evidence type="ECO:0000313" key="3">
    <source>
        <dbReference type="Proteomes" id="UP001138793"/>
    </source>
</evidence>
<keyword evidence="1" id="KW-0812">Transmembrane</keyword>
<protein>
    <submittedName>
        <fullName evidence="2">Uncharacterized protein</fullName>
    </submittedName>
</protein>
<dbReference type="EMBL" id="JAGGMB010000028">
    <property type="protein sequence ID" value="MBP2080123.1"/>
    <property type="molecule type" value="Genomic_DNA"/>
</dbReference>
<evidence type="ECO:0000313" key="2">
    <source>
        <dbReference type="EMBL" id="MBP2080123.1"/>
    </source>
</evidence>
<dbReference type="RefSeq" id="WP_149475938.1">
    <property type="nucleotide sequence ID" value="NZ_JAGGMB010000028.1"/>
</dbReference>
<comment type="caution">
    <text evidence="2">The sequence shown here is derived from an EMBL/GenBank/DDBJ whole genome shotgun (WGS) entry which is preliminary data.</text>
</comment>
<keyword evidence="1" id="KW-0472">Membrane</keyword>
<feature type="transmembrane region" description="Helical" evidence="1">
    <location>
        <begin position="60"/>
        <end position="85"/>
    </location>
</feature>
<proteinExistence type="predicted"/>
<accession>A0A9X0YWF9</accession>
<reference evidence="2" key="1">
    <citation type="submission" date="2021-03" db="EMBL/GenBank/DDBJ databases">
        <title>Genomic Encyclopedia of Type Strains, Phase IV (KMG-IV): sequencing the most valuable type-strain genomes for metagenomic binning, comparative biology and taxonomic classification.</title>
        <authorList>
            <person name="Goeker M."/>
        </authorList>
    </citation>
    <scope>NUCLEOTIDE SEQUENCE</scope>
    <source>
        <strain evidence="2">DSM 107338</strain>
    </source>
</reference>